<accession>A0ABP1GAX2</accession>
<evidence type="ECO:0000313" key="3">
    <source>
        <dbReference type="EMBL" id="CAL5228420.1"/>
    </source>
</evidence>
<dbReference type="InterPro" id="IPR005123">
    <property type="entry name" value="Oxoglu/Fe-dep_dioxygenase_dom"/>
</dbReference>
<organism evidence="3 4">
    <name type="scientific">Coccomyxa viridis</name>
    <dbReference type="NCBI Taxonomy" id="1274662"/>
    <lineage>
        <taxon>Eukaryota</taxon>
        <taxon>Viridiplantae</taxon>
        <taxon>Chlorophyta</taxon>
        <taxon>core chlorophytes</taxon>
        <taxon>Trebouxiophyceae</taxon>
        <taxon>Trebouxiophyceae incertae sedis</taxon>
        <taxon>Coccomyxaceae</taxon>
        <taxon>Coccomyxa</taxon>
    </lineage>
</organism>
<gene>
    <name evidence="3" type="primary">g11552</name>
    <name evidence="3" type="ORF">VP750_LOCUS10326</name>
</gene>
<dbReference type="PROSITE" id="PS51471">
    <property type="entry name" value="FE2OG_OXY"/>
    <property type="match status" value="1"/>
</dbReference>
<keyword evidence="1" id="KW-0560">Oxidoreductase</keyword>
<sequence>MQDPNGTERVATQLHQACRDVGFFYIQGHGMSGSVSNGVRQEARRWFNMPAHVKEQIALNPHTAFRGYQQLGANVTRYDGGFQRDWHEAIDLYKEEADASASPVHGQNQWPSHSPAFEAVLRQYISGCLSIGQAVMRGIAQGLGLQDDFFESKAGGLTNAESSYWVTRVIHYPPLQEGKQESGGAAVKGSSEAAAGGEIDRAVQLSCGEHTDYGLLTIVNQDPDIPALQVKNARGEWITAAPIPGTFVCNIGDMMRVYTNGAYTPTLHRVVNADPSRSRVSVPFFYETAFDAEVAPVAALLKDNKQPMFNPVIYGRHLESKVLSNFELGGSAAAAAV</sequence>
<dbReference type="PANTHER" id="PTHR47990">
    <property type="entry name" value="2-OXOGLUTARATE (2OG) AND FE(II)-DEPENDENT OXYGENASE SUPERFAMILY PROTEIN-RELATED"/>
    <property type="match status" value="1"/>
</dbReference>
<keyword evidence="1" id="KW-0479">Metal-binding</keyword>
<proteinExistence type="inferred from homology"/>
<dbReference type="InterPro" id="IPR044861">
    <property type="entry name" value="IPNS-like_FE2OG_OXY"/>
</dbReference>
<dbReference type="InterPro" id="IPR050231">
    <property type="entry name" value="Iron_ascorbate_oxido_reductase"/>
</dbReference>
<dbReference type="EMBL" id="CAXHTA020000018">
    <property type="protein sequence ID" value="CAL5228420.1"/>
    <property type="molecule type" value="Genomic_DNA"/>
</dbReference>
<dbReference type="Pfam" id="PF14226">
    <property type="entry name" value="DIOX_N"/>
    <property type="match status" value="1"/>
</dbReference>
<dbReference type="SUPFAM" id="SSF51197">
    <property type="entry name" value="Clavaminate synthase-like"/>
    <property type="match status" value="1"/>
</dbReference>
<dbReference type="InterPro" id="IPR026992">
    <property type="entry name" value="DIOX_N"/>
</dbReference>
<dbReference type="InterPro" id="IPR027443">
    <property type="entry name" value="IPNS-like_sf"/>
</dbReference>
<evidence type="ECO:0000256" key="1">
    <source>
        <dbReference type="RuleBase" id="RU003682"/>
    </source>
</evidence>
<name>A0ABP1GAX2_9CHLO</name>
<feature type="domain" description="Fe2OG dioxygenase" evidence="2">
    <location>
        <begin position="162"/>
        <end position="288"/>
    </location>
</feature>
<keyword evidence="4" id="KW-1185">Reference proteome</keyword>
<keyword evidence="1" id="KW-0408">Iron</keyword>
<reference evidence="3 4" key="1">
    <citation type="submission" date="2024-06" db="EMBL/GenBank/DDBJ databases">
        <authorList>
            <person name="Kraege A."/>
            <person name="Thomma B."/>
        </authorList>
    </citation>
    <scope>NUCLEOTIDE SEQUENCE [LARGE SCALE GENOMIC DNA]</scope>
</reference>
<dbReference type="Proteomes" id="UP001497392">
    <property type="component" value="Unassembled WGS sequence"/>
</dbReference>
<comment type="similarity">
    <text evidence="1">Belongs to the iron/ascorbate-dependent oxidoreductase family.</text>
</comment>
<comment type="caution">
    <text evidence="3">The sequence shown here is derived from an EMBL/GenBank/DDBJ whole genome shotgun (WGS) entry which is preliminary data.</text>
</comment>
<evidence type="ECO:0000313" key="4">
    <source>
        <dbReference type="Proteomes" id="UP001497392"/>
    </source>
</evidence>
<evidence type="ECO:0000259" key="2">
    <source>
        <dbReference type="PROSITE" id="PS51471"/>
    </source>
</evidence>
<dbReference type="Pfam" id="PF03171">
    <property type="entry name" value="2OG-FeII_Oxy"/>
    <property type="match status" value="1"/>
</dbReference>
<protein>
    <submittedName>
        <fullName evidence="3">G11552 protein</fullName>
    </submittedName>
</protein>
<dbReference type="Gene3D" id="2.60.120.330">
    <property type="entry name" value="B-lactam Antibiotic, Isopenicillin N Synthase, Chain"/>
    <property type="match status" value="1"/>
</dbReference>